<comment type="caution">
    <text evidence="4">The sequence shown here is derived from an EMBL/GenBank/DDBJ whole genome shotgun (WGS) entry which is preliminary data.</text>
</comment>
<evidence type="ECO:0000313" key="5">
    <source>
        <dbReference type="Proteomes" id="UP000053226"/>
    </source>
</evidence>
<feature type="transmembrane region" description="Helical" evidence="3">
    <location>
        <begin position="709"/>
        <end position="731"/>
    </location>
</feature>
<dbReference type="OrthoDB" id="207428at2"/>
<evidence type="ECO:0000313" key="4">
    <source>
        <dbReference type="EMBL" id="KPD02256.1"/>
    </source>
</evidence>
<protein>
    <submittedName>
        <fullName evidence="4">Uncharacterized protein</fullName>
    </submittedName>
</protein>
<feature type="transmembrane region" description="Helical" evidence="3">
    <location>
        <begin position="649"/>
        <end position="667"/>
    </location>
</feature>
<dbReference type="PANTHER" id="PTHR38434">
    <property type="entry name" value="BLL2549 PROTEIN"/>
    <property type="match status" value="1"/>
</dbReference>
<accession>A0A0N0Z9G5</accession>
<keyword evidence="1" id="KW-0175">Coiled coil</keyword>
<dbReference type="EMBL" id="LGAA01000022">
    <property type="protein sequence ID" value="KPD02256.1"/>
    <property type="molecule type" value="Genomic_DNA"/>
</dbReference>
<feature type="transmembrane region" description="Helical" evidence="3">
    <location>
        <begin position="260"/>
        <end position="277"/>
    </location>
</feature>
<feature type="transmembrane region" description="Helical" evidence="3">
    <location>
        <begin position="618"/>
        <end position="637"/>
    </location>
</feature>
<feature type="transmembrane region" description="Helical" evidence="3">
    <location>
        <begin position="679"/>
        <end position="697"/>
    </location>
</feature>
<evidence type="ECO:0000256" key="2">
    <source>
        <dbReference type="SAM" id="MobiDB-lite"/>
    </source>
</evidence>
<feature type="transmembrane region" description="Helical" evidence="3">
    <location>
        <begin position="422"/>
        <end position="442"/>
    </location>
</feature>
<feature type="transmembrane region" description="Helical" evidence="3">
    <location>
        <begin position="821"/>
        <end position="842"/>
    </location>
</feature>
<keyword evidence="3" id="KW-0472">Membrane</keyword>
<keyword evidence="5" id="KW-1185">Reference proteome</keyword>
<proteinExistence type="predicted"/>
<feature type="transmembrane region" description="Helical" evidence="3">
    <location>
        <begin position="470"/>
        <end position="491"/>
    </location>
</feature>
<keyword evidence="3" id="KW-1133">Transmembrane helix</keyword>
<dbReference type="Proteomes" id="UP000053226">
    <property type="component" value="Unassembled WGS sequence"/>
</dbReference>
<dbReference type="InterPro" id="IPR014600">
    <property type="entry name" value="UCP035905_mem"/>
</dbReference>
<feature type="coiled-coil region" evidence="1">
    <location>
        <begin position="29"/>
        <end position="56"/>
    </location>
</feature>
<feature type="transmembrane region" description="Helical" evidence="3">
    <location>
        <begin position="204"/>
        <end position="225"/>
    </location>
</feature>
<feature type="transmembrane region" description="Helical" evidence="3">
    <location>
        <begin position="552"/>
        <end position="574"/>
    </location>
</feature>
<gene>
    <name evidence="4" type="ORF">M992_2258</name>
</gene>
<feature type="transmembrane region" description="Helical" evidence="3">
    <location>
        <begin position="528"/>
        <end position="546"/>
    </location>
</feature>
<feature type="transmembrane region" description="Helical" evidence="3">
    <location>
        <begin position="179"/>
        <end position="197"/>
    </location>
</feature>
<dbReference type="RefSeq" id="WP_053908688.1">
    <property type="nucleotide sequence ID" value="NZ_CAWMUS010000022.1"/>
</dbReference>
<feature type="transmembrane region" description="Helical" evidence="3">
    <location>
        <begin position="150"/>
        <end position="167"/>
    </location>
</feature>
<feature type="transmembrane region" description="Helical" evidence="3">
    <location>
        <begin position="497"/>
        <end position="516"/>
    </location>
</feature>
<feature type="transmembrane region" description="Helical" evidence="3">
    <location>
        <begin position="231"/>
        <end position="253"/>
    </location>
</feature>
<feature type="transmembrane region" description="Helical" evidence="3">
    <location>
        <begin position="6"/>
        <end position="26"/>
    </location>
</feature>
<feature type="transmembrane region" description="Helical" evidence="3">
    <location>
        <begin position="365"/>
        <end position="383"/>
    </location>
</feature>
<organism evidence="4 5">
    <name type="scientific">Moellerella wisconsensis ATCC 35017</name>
    <dbReference type="NCBI Taxonomy" id="1354267"/>
    <lineage>
        <taxon>Bacteria</taxon>
        <taxon>Pseudomonadati</taxon>
        <taxon>Pseudomonadota</taxon>
        <taxon>Gammaproteobacteria</taxon>
        <taxon>Enterobacterales</taxon>
        <taxon>Morganellaceae</taxon>
        <taxon>Moellerella</taxon>
    </lineage>
</organism>
<feature type="transmembrane region" description="Helical" evidence="3">
    <location>
        <begin position="283"/>
        <end position="301"/>
    </location>
</feature>
<evidence type="ECO:0000256" key="1">
    <source>
        <dbReference type="SAM" id="Coils"/>
    </source>
</evidence>
<feature type="transmembrane region" description="Helical" evidence="3">
    <location>
        <begin position="448"/>
        <end position="463"/>
    </location>
</feature>
<sequence>MDELLFIGLLIVSLLIISPILALIAMGRTKRIQQELALQKQKIQQLERRLSSASSILSSSSLPSPTFSSSDITSPTHGQQEQLLPTNVQIKAIPSEQSEIETADMSSLKAQGMIDIPSFTAPELQSKVNKSPEVITVVSHFISWLFKGNPLAKIGILLLFLGLAYLLKFSIEKELISPQIRLIFAAVGCIILLGLGIGLKKKRLLYALILQGGAIGGLYITVFAASKLYFMLPYIAALMLMVFICTASVILAILQRAVSLAMLASIGGYAAPILLSTGGGSHIVLFSYYLMLSLGILVISYWQSWRPLNLIGFIFTYGTALMWGMEYYQHQYYLSCQLLLIANLIIFSLLTQLFANKNCQHQQMLVDNVLLFGPPIISFMLQYVLVEPFYLGAAFSALIFAAIYLFIGYISHKRYYFLGRNLALGYITLGMAFITLAIPLAISYEWTSIVWAVEGLAILWFGFQQNRRNVIIAGSLLIFVSSMTLLGGLGFTTWSRGSVYMVPVLIICCTFAGVLFRYYRPGQPLTKVISRLFLWLSLCAWANWLFDIADILSWSIESESFTIMAVVVLSAWFWRVVGMKTQWASLLYCQLLLWLAGYYYLFLDFINNQEPLGKAESSLIWPVLLGSLILFIVNSYQKVPRWFYATMHIATYWLILCFLAVEISWFVSLLPWGMTEWSYFIYIMAMVAIILMLYWLQRSCINPMVLHKKLYWLATLPLIGLMVGCSLAGNLLDGKLTFWTYIPLLNPLDEAGLFSIVALICATRCIRRLKNLSSKTRKILVNSLNLAIIILSICWFNGVLLRGLVDYLDLYWSLSSILDSRFIQTTLSIVWTLVALIIMIMAHNKQQRISWFVGAIILSAVMAKLFLIDITNEDGLIKAITFIVVAVLILVVGYFSPLPPRNQISPLETGELSDAKK</sequence>
<dbReference type="PIRSF" id="PIRSF035905">
    <property type="entry name" value="UCP035905_mp"/>
    <property type="match status" value="1"/>
</dbReference>
<keyword evidence="3" id="KW-0812">Transmembrane</keyword>
<feature type="transmembrane region" description="Helical" evidence="3">
    <location>
        <begin position="331"/>
        <end position="353"/>
    </location>
</feature>
<name>A0A0N0Z9G5_9GAMM</name>
<dbReference type="AlphaFoldDB" id="A0A0N0Z9G5"/>
<dbReference type="InterPro" id="IPR019286">
    <property type="entry name" value="DUF2339_TM"/>
</dbReference>
<feature type="transmembrane region" description="Helical" evidence="3">
    <location>
        <begin position="779"/>
        <end position="801"/>
    </location>
</feature>
<feature type="transmembrane region" description="Helical" evidence="3">
    <location>
        <begin position="849"/>
        <end position="870"/>
    </location>
</feature>
<feature type="region of interest" description="Disordered" evidence="2">
    <location>
        <begin position="57"/>
        <end position="79"/>
    </location>
</feature>
<dbReference type="PANTHER" id="PTHR38434:SF1">
    <property type="entry name" value="BLL2549 PROTEIN"/>
    <property type="match status" value="1"/>
</dbReference>
<evidence type="ECO:0000256" key="3">
    <source>
        <dbReference type="SAM" id="Phobius"/>
    </source>
</evidence>
<reference evidence="4 5" key="1">
    <citation type="submission" date="2015-07" db="EMBL/GenBank/DDBJ databases">
        <title>ATOL: Assembling a taxonomically balanced genome-scale reconstruction of the evolutionary history of the Enterobacteriaceae.</title>
        <authorList>
            <person name="Plunkett G.III."/>
            <person name="Neeno-Eckwall E.C."/>
            <person name="Glasner J.D."/>
            <person name="Perna N.T."/>
        </authorList>
    </citation>
    <scope>NUCLEOTIDE SEQUENCE [LARGE SCALE GENOMIC DNA]</scope>
    <source>
        <strain evidence="4 5">ATCC 35017</strain>
    </source>
</reference>
<feature type="transmembrane region" description="Helical" evidence="3">
    <location>
        <begin position="308"/>
        <end position="325"/>
    </location>
</feature>
<feature type="transmembrane region" description="Helical" evidence="3">
    <location>
        <begin position="389"/>
        <end position="410"/>
    </location>
</feature>
<feature type="transmembrane region" description="Helical" evidence="3">
    <location>
        <begin position="586"/>
        <end position="606"/>
    </location>
</feature>
<feature type="transmembrane region" description="Helical" evidence="3">
    <location>
        <begin position="876"/>
        <end position="895"/>
    </location>
</feature>
<feature type="compositionally biased region" description="Low complexity" evidence="2">
    <location>
        <begin position="57"/>
        <end position="70"/>
    </location>
</feature>
<dbReference type="Pfam" id="PF10101">
    <property type="entry name" value="DUF2339"/>
    <property type="match status" value="1"/>
</dbReference>